<accession>A0ABZ2C538</accession>
<keyword evidence="2" id="KW-1185">Reference proteome</keyword>
<dbReference type="InterPro" id="IPR009057">
    <property type="entry name" value="Homeodomain-like_sf"/>
</dbReference>
<dbReference type="EMBL" id="CP133270">
    <property type="protein sequence ID" value="WVX66557.1"/>
    <property type="molecule type" value="Genomic_DNA"/>
</dbReference>
<dbReference type="RefSeq" id="WP_331255410.1">
    <property type="nucleotide sequence ID" value="NZ_CP133270.1"/>
</dbReference>
<protein>
    <submittedName>
        <fullName evidence="1">TetR/AcrR family transcriptional regulator</fullName>
    </submittedName>
</protein>
<name>A0ABZ2C538_9PROT</name>
<dbReference type="Gene3D" id="1.10.357.10">
    <property type="entry name" value="Tetracycline Repressor, domain 2"/>
    <property type="match status" value="1"/>
</dbReference>
<evidence type="ECO:0000313" key="2">
    <source>
        <dbReference type="Proteomes" id="UP001330434"/>
    </source>
</evidence>
<dbReference type="Proteomes" id="UP001330434">
    <property type="component" value="Chromosome"/>
</dbReference>
<sequence length="183" mass="21008">MDQSLKACLDFIEKYNWKDFSFEKVYRASGIPLSEFYRLFQNKSGVISSLIQYIDEKMLEELAGMDSQNSSREILFEIILTRLEIASPYKKIFQKLFEESLSAPLSSLFISQKGLGSVQWMLEQAGLNPYGWSGMLRVQGLTVLYLYTLKTWFSDASLDMEKTMASLDRGLLRVEKLAHALSL</sequence>
<proteinExistence type="predicted"/>
<evidence type="ECO:0000313" key="1">
    <source>
        <dbReference type="EMBL" id="WVX66557.1"/>
    </source>
</evidence>
<gene>
    <name evidence="1" type="ORF">Bealeia1_00736</name>
</gene>
<reference evidence="1 2" key="1">
    <citation type="journal article" date="2024" name="Environ. Microbiol.">
        <title>Novel evolutionary insights on the interactions of the Holosporales (Alphaproteobacteria) with eukaryotic hosts from comparative genomics.</title>
        <authorList>
            <person name="Giovannini M."/>
            <person name="Petroni G."/>
            <person name="Castelli M."/>
        </authorList>
    </citation>
    <scope>NUCLEOTIDE SEQUENCE [LARGE SCALE GENOMIC DNA]</scope>
    <source>
        <strain evidence="1 2">US_Bl 15I1</strain>
    </source>
</reference>
<dbReference type="SUPFAM" id="SSF46689">
    <property type="entry name" value="Homeodomain-like"/>
    <property type="match status" value="1"/>
</dbReference>
<organism evidence="1 2">
    <name type="scientific">Candidatus Bealeia paramacronuclearis</name>
    <dbReference type="NCBI Taxonomy" id="1921001"/>
    <lineage>
        <taxon>Bacteria</taxon>
        <taxon>Pseudomonadati</taxon>
        <taxon>Pseudomonadota</taxon>
        <taxon>Alphaproteobacteria</taxon>
        <taxon>Holosporales</taxon>
        <taxon>Holosporaceae</taxon>
        <taxon>Candidatus Bealeia</taxon>
    </lineage>
</organism>